<evidence type="ECO:0000256" key="1">
    <source>
        <dbReference type="SAM" id="SignalP"/>
    </source>
</evidence>
<dbReference type="HOGENOM" id="CLU_1917653_0_0_1"/>
<dbReference type="EMBL" id="KN832870">
    <property type="protein sequence ID" value="KIN06957.1"/>
    <property type="molecule type" value="Genomic_DNA"/>
</dbReference>
<reference evidence="2 3" key="1">
    <citation type="submission" date="2014-04" db="EMBL/GenBank/DDBJ databases">
        <authorList>
            <consortium name="DOE Joint Genome Institute"/>
            <person name="Kuo A."/>
            <person name="Martino E."/>
            <person name="Perotto S."/>
            <person name="Kohler A."/>
            <person name="Nagy L.G."/>
            <person name="Floudas D."/>
            <person name="Copeland A."/>
            <person name="Barry K.W."/>
            <person name="Cichocki N."/>
            <person name="Veneault-Fourrey C."/>
            <person name="LaButti K."/>
            <person name="Lindquist E.A."/>
            <person name="Lipzen A."/>
            <person name="Lundell T."/>
            <person name="Morin E."/>
            <person name="Murat C."/>
            <person name="Sun H."/>
            <person name="Tunlid A."/>
            <person name="Henrissat B."/>
            <person name="Grigoriev I.V."/>
            <person name="Hibbett D.S."/>
            <person name="Martin F."/>
            <person name="Nordberg H.P."/>
            <person name="Cantor M.N."/>
            <person name="Hua S.X."/>
        </authorList>
    </citation>
    <scope>NUCLEOTIDE SEQUENCE [LARGE SCALE GENOMIC DNA]</scope>
    <source>
        <strain evidence="2 3">Zn</strain>
    </source>
</reference>
<dbReference type="AlphaFoldDB" id="A0A0C3HXK6"/>
<accession>A0A0C3HXK6</accession>
<gene>
    <name evidence="2" type="ORF">OIDMADRAFT_46869</name>
</gene>
<reference evidence="3" key="2">
    <citation type="submission" date="2015-01" db="EMBL/GenBank/DDBJ databases">
        <title>Evolutionary Origins and Diversification of the Mycorrhizal Mutualists.</title>
        <authorList>
            <consortium name="DOE Joint Genome Institute"/>
            <consortium name="Mycorrhizal Genomics Consortium"/>
            <person name="Kohler A."/>
            <person name="Kuo A."/>
            <person name="Nagy L.G."/>
            <person name="Floudas D."/>
            <person name="Copeland A."/>
            <person name="Barry K.W."/>
            <person name="Cichocki N."/>
            <person name="Veneault-Fourrey C."/>
            <person name="LaButti K."/>
            <person name="Lindquist E.A."/>
            <person name="Lipzen A."/>
            <person name="Lundell T."/>
            <person name="Morin E."/>
            <person name="Murat C."/>
            <person name="Riley R."/>
            <person name="Ohm R."/>
            <person name="Sun H."/>
            <person name="Tunlid A."/>
            <person name="Henrissat B."/>
            <person name="Grigoriev I.V."/>
            <person name="Hibbett D.S."/>
            <person name="Martin F."/>
        </authorList>
    </citation>
    <scope>NUCLEOTIDE SEQUENCE [LARGE SCALE GENOMIC DNA]</scope>
    <source>
        <strain evidence="3">Zn</strain>
    </source>
</reference>
<feature type="signal peptide" evidence="1">
    <location>
        <begin position="1"/>
        <end position="16"/>
    </location>
</feature>
<evidence type="ECO:0000313" key="2">
    <source>
        <dbReference type="EMBL" id="KIN06957.1"/>
    </source>
</evidence>
<organism evidence="2 3">
    <name type="scientific">Oidiodendron maius (strain Zn)</name>
    <dbReference type="NCBI Taxonomy" id="913774"/>
    <lineage>
        <taxon>Eukaryota</taxon>
        <taxon>Fungi</taxon>
        <taxon>Dikarya</taxon>
        <taxon>Ascomycota</taxon>
        <taxon>Pezizomycotina</taxon>
        <taxon>Leotiomycetes</taxon>
        <taxon>Leotiomycetes incertae sedis</taxon>
        <taxon>Myxotrichaceae</taxon>
        <taxon>Oidiodendron</taxon>
    </lineage>
</organism>
<evidence type="ECO:0000313" key="3">
    <source>
        <dbReference type="Proteomes" id="UP000054321"/>
    </source>
</evidence>
<name>A0A0C3HXK6_OIDMZ</name>
<dbReference type="InParanoid" id="A0A0C3HXK6"/>
<keyword evidence="3" id="KW-1185">Reference proteome</keyword>
<dbReference type="Proteomes" id="UP000054321">
    <property type="component" value="Unassembled WGS sequence"/>
</dbReference>
<protein>
    <submittedName>
        <fullName evidence="2">Uncharacterized protein</fullName>
    </submittedName>
</protein>
<proteinExistence type="predicted"/>
<sequence>MLCLTLFAFTIGLAAANGPCSSTVQCSNGPQTNQAAINSLLHNILQIQGDLFIKGSGSATEQAVSNDGTVQAWLSVTNQGDTSSSIDLICAQTLYTAIADECGNFGGALCSSECAENDTTDGFLQASIVVPR</sequence>
<keyword evidence="1" id="KW-0732">Signal</keyword>
<feature type="chain" id="PRO_5002178665" evidence="1">
    <location>
        <begin position="17"/>
        <end position="132"/>
    </location>
</feature>